<dbReference type="EMBL" id="JARBHI010000020">
    <property type="protein sequence ID" value="MDE1657009.1"/>
    <property type="molecule type" value="Genomic_DNA"/>
</dbReference>
<evidence type="ECO:0000313" key="3">
    <source>
        <dbReference type="Proteomes" id="UP001219297"/>
    </source>
</evidence>
<dbReference type="Gene3D" id="3.40.50.1100">
    <property type="match status" value="2"/>
</dbReference>
<sequence>MQFISTRSGMEPASFTDILLDGLAPDGGLVVPESIPHVDAAQLEAWRGLSYPELAAAIIGLYATDIPTADLERLTAVAYSPQNFPGGVPLRRVDDTLVLVGLSEGPTMAFKDLAMQFLGQAIPYVLAATGRELTILGATSGDTGSSAEYAFRGQPGVQVVMLSPRGRMSAVQRAQMYSLQDANIHNLVVDGVFDDCQDIVKTLSSDIDFKTRYRIGAVNSINFGRIAAQIVYYFWAWLRFTDGAAARVGNDDAAAGAASPSAPGAAGGVGAATTRVDFCVPSGNFGNIYAGHLARCMGLPIRRLLLATNENNVLEEFFTTGRYTPRSRERTYATSSPSMDISKASNVERFIYQVLGAEFPAAWEQLNATGTLDMHTYLPEFGEKFGFAASSSHHADRLAAIEWTYRTSGILIDPHTADAVTVARRLSDGTVPVLALETARPEKFAHTVREAVGDAAADLDERLAGLLALPQRSTEVPADPEAVREYIATHCA</sequence>
<dbReference type="InterPro" id="IPR051166">
    <property type="entry name" value="Threonine_Synthase"/>
</dbReference>
<protein>
    <submittedName>
        <fullName evidence="2">Threonine synthase</fullName>
    </submittedName>
</protein>
<evidence type="ECO:0000313" key="2">
    <source>
        <dbReference type="EMBL" id="MDE1657009.1"/>
    </source>
</evidence>
<dbReference type="InterPro" id="IPR029144">
    <property type="entry name" value="Thr_synth_N"/>
</dbReference>
<dbReference type="RefSeq" id="WP_016443257.1">
    <property type="nucleotide sequence ID" value="NZ_CAMXYX010000006.1"/>
</dbReference>
<name>A0ABT5V7S6_9ACTO</name>
<evidence type="ECO:0000259" key="1">
    <source>
        <dbReference type="Pfam" id="PF14821"/>
    </source>
</evidence>
<dbReference type="PANTHER" id="PTHR42690">
    <property type="entry name" value="THREONINE SYNTHASE FAMILY MEMBER"/>
    <property type="match status" value="1"/>
</dbReference>
<comment type="caution">
    <text evidence="2">The sequence shown here is derived from an EMBL/GenBank/DDBJ whole genome shotgun (WGS) entry which is preliminary data.</text>
</comment>
<dbReference type="CDD" id="cd01560">
    <property type="entry name" value="Thr-synth_2"/>
    <property type="match status" value="1"/>
</dbReference>
<reference evidence="2 3" key="1">
    <citation type="submission" date="2023-02" db="EMBL/GenBank/DDBJ databases">
        <title>Defining the Infant Male Urobiome and Moving Towards Mechanisms in Urobiome Research.</title>
        <authorList>
            <person name="Reasoner S."/>
            <person name="Flores V."/>
            <person name="Van Horn G."/>
            <person name="Morales G."/>
            <person name="Peard L."/>
            <person name="Abelson B."/>
            <person name="Manuel C."/>
            <person name="Lee J."/>
            <person name="Baker B."/>
            <person name="Williams T."/>
            <person name="Schmitz J."/>
            <person name="Clayton D."/>
            <person name="Hadjifrangiskou M."/>
        </authorList>
    </citation>
    <scope>NUCLEOTIDE SEQUENCE [LARGE SCALE GENOMIC DNA]</scope>
    <source>
        <strain evidence="2 3">AS1053</strain>
    </source>
</reference>
<dbReference type="InterPro" id="IPR036052">
    <property type="entry name" value="TrpB-like_PALP_sf"/>
</dbReference>
<feature type="domain" description="Threonine synthase N-terminal" evidence="1">
    <location>
        <begin position="2"/>
        <end position="79"/>
    </location>
</feature>
<dbReference type="PANTHER" id="PTHR42690:SF1">
    <property type="entry name" value="THREONINE SYNTHASE-LIKE 2"/>
    <property type="match status" value="1"/>
</dbReference>
<keyword evidence="3" id="KW-1185">Reference proteome</keyword>
<dbReference type="Proteomes" id="UP001219297">
    <property type="component" value="Unassembled WGS sequence"/>
</dbReference>
<accession>A0ABT5V7S6</accession>
<dbReference type="SUPFAM" id="SSF53686">
    <property type="entry name" value="Tryptophan synthase beta subunit-like PLP-dependent enzymes"/>
    <property type="match status" value="1"/>
</dbReference>
<organism evidence="2 3">
    <name type="scientific">Actinotignum sanguinis</name>
    <dbReference type="NCBI Taxonomy" id="1445614"/>
    <lineage>
        <taxon>Bacteria</taxon>
        <taxon>Bacillati</taxon>
        <taxon>Actinomycetota</taxon>
        <taxon>Actinomycetes</taxon>
        <taxon>Actinomycetales</taxon>
        <taxon>Actinomycetaceae</taxon>
        <taxon>Actinotignum</taxon>
    </lineage>
</organism>
<dbReference type="InterPro" id="IPR037158">
    <property type="entry name" value="Thr_synth_N_sf"/>
</dbReference>
<dbReference type="Pfam" id="PF24857">
    <property type="entry name" value="THR4_C"/>
    <property type="match status" value="1"/>
</dbReference>
<dbReference type="Gene3D" id="3.90.1380.10">
    <property type="entry name" value="Threonine synthase, N-terminal domain"/>
    <property type="match status" value="1"/>
</dbReference>
<dbReference type="Pfam" id="PF14821">
    <property type="entry name" value="Thr_synth_N"/>
    <property type="match status" value="1"/>
</dbReference>
<proteinExistence type="predicted"/>
<gene>
    <name evidence="2" type="ORF">PWJ81_08000</name>
</gene>